<evidence type="ECO:0000313" key="1">
    <source>
        <dbReference type="EMBL" id="AZG46862.1"/>
    </source>
</evidence>
<dbReference type="Gene3D" id="3.40.50.150">
    <property type="entry name" value="Vaccinia Virus protein VP39"/>
    <property type="match status" value="1"/>
</dbReference>
<dbReference type="SUPFAM" id="SSF53335">
    <property type="entry name" value="S-adenosyl-L-methionine-dependent methyltransferases"/>
    <property type="match status" value="1"/>
</dbReference>
<dbReference type="OrthoDB" id="116799at2"/>
<dbReference type="Pfam" id="PF05401">
    <property type="entry name" value="NodS"/>
    <property type="match status" value="1"/>
</dbReference>
<keyword evidence="1" id="KW-0489">Methyltransferase</keyword>
<dbReference type="InterPro" id="IPR029063">
    <property type="entry name" value="SAM-dependent_MTases_sf"/>
</dbReference>
<dbReference type="GO" id="GO:0009312">
    <property type="term" value="P:oligosaccharide biosynthetic process"/>
    <property type="evidence" value="ECO:0007669"/>
    <property type="project" value="InterPro"/>
</dbReference>
<gene>
    <name evidence="1" type="primary">bchM</name>
    <name evidence="1" type="ORF">D7316_03467</name>
</gene>
<sequence length="216" mass="24339">MNQPSPSPTPRSPTARTLPVSYFHEMYAASDDPWGFADRWYERRKYALTLASLSSERYGRVFEPGCSIGVLSAELVLFSDQLLCMDVSPRAVELAQRRLAHHRGRAAVVIGDLLHDWPSGHFDLIVLSEVLYYLEPAELDEVIRRLPGSLHQGGEVVAVHWRRKVAEYPQSGDDVHERLLGSTLHRQGGYADADFRLDVLTVDDRVSVAEREDLVS</sequence>
<dbReference type="GO" id="GO:0010420">
    <property type="term" value="F:polyprenyldihydroxybenzoate methyltransferase activity"/>
    <property type="evidence" value="ECO:0007669"/>
    <property type="project" value="TreeGrafter"/>
</dbReference>
<dbReference type="PANTHER" id="PTHR43464">
    <property type="entry name" value="METHYLTRANSFERASE"/>
    <property type="match status" value="1"/>
</dbReference>
<dbReference type="EMBL" id="CP033972">
    <property type="protein sequence ID" value="AZG46862.1"/>
    <property type="molecule type" value="Genomic_DNA"/>
</dbReference>
<protein>
    <submittedName>
        <fullName evidence="1">Magnesium-protoporphyrin O-methyltransferase</fullName>
        <ecNumber evidence="1">2.1.1.11</ecNumber>
    </submittedName>
</protein>
<reference evidence="1 2" key="1">
    <citation type="submission" date="2018-11" db="EMBL/GenBank/DDBJ databases">
        <title>Gordonia insulae sp. nov., isolated from an island soil.</title>
        <authorList>
            <person name="Kim Y.S."/>
            <person name="Kim S.B."/>
        </authorList>
    </citation>
    <scope>NUCLEOTIDE SEQUENCE [LARGE SCALE GENOMIC DNA]</scope>
    <source>
        <strain evidence="1 2">MMS17-SY073</strain>
    </source>
</reference>
<dbReference type="EC" id="2.1.1.11" evidence="1"/>
<dbReference type="GO" id="GO:0032259">
    <property type="term" value="P:methylation"/>
    <property type="evidence" value="ECO:0007669"/>
    <property type="project" value="UniProtKB-KW"/>
</dbReference>
<name>A0A3G8JQX5_9ACTN</name>
<proteinExistence type="predicted"/>
<accession>A0A3G8JQX5</accession>
<keyword evidence="2" id="KW-1185">Reference proteome</keyword>
<dbReference type="RefSeq" id="WP_124709312.1">
    <property type="nucleotide sequence ID" value="NZ_CP033972.1"/>
</dbReference>
<evidence type="ECO:0000313" key="2">
    <source>
        <dbReference type="Proteomes" id="UP000271469"/>
    </source>
</evidence>
<organism evidence="1 2">
    <name type="scientific">Gordonia insulae</name>
    <dbReference type="NCBI Taxonomy" id="2420509"/>
    <lineage>
        <taxon>Bacteria</taxon>
        <taxon>Bacillati</taxon>
        <taxon>Actinomycetota</taxon>
        <taxon>Actinomycetes</taxon>
        <taxon>Mycobacteriales</taxon>
        <taxon>Gordoniaceae</taxon>
        <taxon>Gordonia</taxon>
    </lineage>
</organism>
<dbReference type="Proteomes" id="UP000271469">
    <property type="component" value="Chromosome"/>
</dbReference>
<dbReference type="AlphaFoldDB" id="A0A3G8JQX5"/>
<dbReference type="CDD" id="cd02440">
    <property type="entry name" value="AdoMet_MTases"/>
    <property type="match status" value="1"/>
</dbReference>
<dbReference type="InterPro" id="IPR008715">
    <property type="entry name" value="SAM-MeTfrase_NodS-like"/>
</dbReference>
<keyword evidence="1" id="KW-0808">Transferase</keyword>
<dbReference type="KEGG" id="gom:D7316_03467"/>
<dbReference type="PANTHER" id="PTHR43464:SF23">
    <property type="entry name" value="JUVENILE HORMONE ACID O-METHYLTRANSFERASE"/>
    <property type="match status" value="1"/>
</dbReference>
<dbReference type="GO" id="GO:0046406">
    <property type="term" value="F:magnesium protoporphyrin IX methyltransferase activity"/>
    <property type="evidence" value="ECO:0007669"/>
    <property type="project" value="UniProtKB-EC"/>
</dbReference>